<feature type="transmembrane region" description="Helical" evidence="14">
    <location>
        <begin position="41"/>
        <end position="60"/>
    </location>
</feature>
<dbReference type="PANTHER" id="PTHR19271">
    <property type="entry name" value="CYTOCHROME B"/>
    <property type="match status" value="1"/>
</dbReference>
<keyword evidence="4" id="KW-0349">Heme</keyword>
<evidence type="ECO:0000256" key="6">
    <source>
        <dbReference type="ARBA" id="ARBA00022692"/>
    </source>
</evidence>
<dbReference type="GO" id="GO:0016491">
    <property type="term" value="F:oxidoreductase activity"/>
    <property type="evidence" value="ECO:0007669"/>
    <property type="project" value="UniProtKB-UniRule"/>
</dbReference>
<evidence type="ECO:0000256" key="11">
    <source>
        <dbReference type="ARBA" id="ARBA00023004"/>
    </source>
</evidence>
<feature type="domain" description="Cytochrome b/b6 C-terminal region profile" evidence="15">
    <location>
        <begin position="1"/>
        <end position="102"/>
    </location>
</feature>
<feature type="transmembrane region" description="Helical" evidence="14">
    <location>
        <begin position="72"/>
        <end position="91"/>
    </location>
</feature>
<keyword evidence="3" id="KW-0813">Transport</keyword>
<dbReference type="InterPro" id="IPR036150">
    <property type="entry name" value="Cyt_b/b6_C_sf"/>
</dbReference>
<gene>
    <name evidence="16" type="ORF">G6F50_014969</name>
</gene>
<dbReference type="InterPro" id="IPR027387">
    <property type="entry name" value="Cytb/b6-like_sf"/>
</dbReference>
<evidence type="ECO:0000256" key="8">
    <source>
        <dbReference type="ARBA" id="ARBA00022792"/>
    </source>
</evidence>
<keyword evidence="7" id="KW-0479">Metal-binding</keyword>
<dbReference type="PROSITE" id="PS51003">
    <property type="entry name" value="CYTB_CTER"/>
    <property type="match status" value="1"/>
</dbReference>
<dbReference type="SUPFAM" id="SSF81648">
    <property type="entry name" value="a domain/subunit of cytochrome bc1 complex (Ubiquinol-cytochrome c reductase)"/>
    <property type="match status" value="1"/>
</dbReference>
<evidence type="ECO:0000313" key="16">
    <source>
        <dbReference type="EMBL" id="KAG1536867.1"/>
    </source>
</evidence>
<evidence type="ECO:0000259" key="15">
    <source>
        <dbReference type="PROSITE" id="PS51003"/>
    </source>
</evidence>
<protein>
    <recommendedName>
        <fullName evidence="2">Cytochrome b</fullName>
    </recommendedName>
</protein>
<feature type="transmembrane region" description="Helical" evidence="14">
    <location>
        <begin position="12"/>
        <end position="29"/>
    </location>
</feature>
<dbReference type="Proteomes" id="UP000740926">
    <property type="component" value="Unassembled WGS sequence"/>
</dbReference>
<dbReference type="EMBL" id="JAANIU010007726">
    <property type="protein sequence ID" value="KAG1536867.1"/>
    <property type="molecule type" value="Genomic_DNA"/>
</dbReference>
<evidence type="ECO:0000256" key="1">
    <source>
        <dbReference type="ARBA" id="ARBA00004448"/>
    </source>
</evidence>
<organism evidence="16 17">
    <name type="scientific">Rhizopus delemar</name>
    <dbReference type="NCBI Taxonomy" id="936053"/>
    <lineage>
        <taxon>Eukaryota</taxon>
        <taxon>Fungi</taxon>
        <taxon>Fungi incertae sedis</taxon>
        <taxon>Mucoromycota</taxon>
        <taxon>Mucoromycotina</taxon>
        <taxon>Mucoromycetes</taxon>
        <taxon>Mucorales</taxon>
        <taxon>Mucorineae</taxon>
        <taxon>Rhizopodaceae</taxon>
        <taxon>Rhizopus</taxon>
    </lineage>
</organism>
<keyword evidence="9" id="KW-0249">Electron transport</keyword>
<keyword evidence="5" id="KW-0679">Respiratory chain</keyword>
<evidence type="ECO:0000313" key="17">
    <source>
        <dbReference type="Proteomes" id="UP000740926"/>
    </source>
</evidence>
<evidence type="ECO:0000256" key="12">
    <source>
        <dbReference type="ARBA" id="ARBA00023128"/>
    </source>
</evidence>
<dbReference type="GO" id="GO:0009055">
    <property type="term" value="F:electron transfer activity"/>
    <property type="evidence" value="ECO:0007669"/>
    <property type="project" value="InterPro"/>
</dbReference>
<comment type="caution">
    <text evidence="16">The sequence shown here is derived from an EMBL/GenBank/DDBJ whole genome shotgun (WGS) entry which is preliminary data.</text>
</comment>
<dbReference type="PANTHER" id="PTHR19271:SF16">
    <property type="entry name" value="CYTOCHROME B"/>
    <property type="match status" value="1"/>
</dbReference>
<proteinExistence type="predicted"/>
<dbReference type="GO" id="GO:0005743">
    <property type="term" value="C:mitochondrial inner membrane"/>
    <property type="evidence" value="ECO:0007669"/>
    <property type="project" value="UniProtKB-SubCell"/>
</dbReference>
<evidence type="ECO:0000256" key="14">
    <source>
        <dbReference type="SAM" id="Phobius"/>
    </source>
</evidence>
<accession>A0A9P6Y0W6</accession>
<dbReference type="AlphaFoldDB" id="A0A9P6Y0W6"/>
<evidence type="ECO:0000256" key="4">
    <source>
        <dbReference type="ARBA" id="ARBA00022617"/>
    </source>
</evidence>
<dbReference type="GO" id="GO:0046872">
    <property type="term" value="F:metal ion binding"/>
    <property type="evidence" value="ECO:0007669"/>
    <property type="project" value="UniProtKB-KW"/>
</dbReference>
<reference evidence="16 17" key="1">
    <citation type="journal article" date="2020" name="Microb. Genom.">
        <title>Genetic diversity of clinical and environmental Mucorales isolates obtained from an investigation of mucormycosis cases among solid organ transplant recipients.</title>
        <authorList>
            <person name="Nguyen M.H."/>
            <person name="Kaul D."/>
            <person name="Muto C."/>
            <person name="Cheng S.J."/>
            <person name="Richter R.A."/>
            <person name="Bruno V.M."/>
            <person name="Liu G."/>
            <person name="Beyhan S."/>
            <person name="Sundermann A.J."/>
            <person name="Mounaud S."/>
            <person name="Pasculle A.W."/>
            <person name="Nierman W.C."/>
            <person name="Driscoll E."/>
            <person name="Cumbie R."/>
            <person name="Clancy C.J."/>
            <person name="Dupont C.L."/>
        </authorList>
    </citation>
    <scope>NUCLEOTIDE SEQUENCE [LARGE SCALE GENOMIC DNA]</scope>
    <source>
        <strain evidence="16 17">GL24</strain>
    </source>
</reference>
<dbReference type="GO" id="GO:0022900">
    <property type="term" value="P:electron transport chain"/>
    <property type="evidence" value="ECO:0007669"/>
    <property type="project" value="UniProtKB-UniRule"/>
</dbReference>
<evidence type="ECO:0000256" key="5">
    <source>
        <dbReference type="ARBA" id="ARBA00022660"/>
    </source>
</evidence>
<dbReference type="Gene3D" id="1.20.810.10">
    <property type="entry name" value="Cytochrome Bc1 Complex, Chain C"/>
    <property type="match status" value="1"/>
</dbReference>
<dbReference type="Pfam" id="PF00032">
    <property type="entry name" value="Cytochrom_B_C"/>
    <property type="match status" value="1"/>
</dbReference>
<sequence>MLRVVPNKLGGVLVMFSAIAILFLVPWLDKARVKSVRYRGWISKVMLGVLAVCFVWLGVIGSGPGTDVHETYIGRVLTFLYFAFFITMPLWTRLDKTKPVPERVTTHD</sequence>
<name>A0A9P6Y0W6_9FUNG</name>
<evidence type="ECO:0000256" key="13">
    <source>
        <dbReference type="ARBA" id="ARBA00023136"/>
    </source>
</evidence>
<evidence type="ECO:0000256" key="3">
    <source>
        <dbReference type="ARBA" id="ARBA00022448"/>
    </source>
</evidence>
<evidence type="ECO:0000256" key="7">
    <source>
        <dbReference type="ARBA" id="ARBA00022723"/>
    </source>
</evidence>
<keyword evidence="12" id="KW-0496">Mitochondrion</keyword>
<evidence type="ECO:0000256" key="2">
    <source>
        <dbReference type="ARBA" id="ARBA00013531"/>
    </source>
</evidence>
<keyword evidence="8" id="KW-0999">Mitochondrion inner membrane</keyword>
<comment type="subcellular location">
    <subcellularLocation>
        <location evidence="1">Mitochondrion inner membrane</location>
        <topology evidence="1">Multi-pass membrane protein</topology>
    </subcellularLocation>
</comment>
<keyword evidence="17" id="KW-1185">Reference proteome</keyword>
<evidence type="ECO:0000256" key="10">
    <source>
        <dbReference type="ARBA" id="ARBA00022989"/>
    </source>
</evidence>
<dbReference type="InterPro" id="IPR005798">
    <property type="entry name" value="Cyt_b/b6_C"/>
</dbReference>
<evidence type="ECO:0000256" key="9">
    <source>
        <dbReference type="ARBA" id="ARBA00022982"/>
    </source>
</evidence>
<keyword evidence="11" id="KW-0408">Iron</keyword>
<keyword evidence="6 14" id="KW-0812">Transmembrane</keyword>
<keyword evidence="10 14" id="KW-1133">Transmembrane helix</keyword>
<keyword evidence="13 14" id="KW-0472">Membrane</keyword>